<dbReference type="SMART" id="SM00184">
    <property type="entry name" value="RING"/>
    <property type="match status" value="2"/>
</dbReference>
<dbReference type="Gene3D" id="3.30.40.10">
    <property type="entry name" value="Zinc/RING finger domain, C3HC4 (zinc finger)"/>
    <property type="match status" value="2"/>
</dbReference>
<dbReference type="InterPro" id="IPR011011">
    <property type="entry name" value="Znf_FYVE_PHD"/>
</dbReference>
<evidence type="ECO:0000259" key="6">
    <source>
        <dbReference type="PROSITE" id="PS50089"/>
    </source>
</evidence>
<evidence type="ECO:0000313" key="8">
    <source>
        <dbReference type="Proteomes" id="UP000837801"/>
    </source>
</evidence>
<dbReference type="InterPro" id="IPR001965">
    <property type="entry name" value="Znf_PHD"/>
</dbReference>
<gene>
    <name evidence="7" type="ORF">CLIB1423_15S02850</name>
</gene>
<comment type="caution">
    <text evidence="7">The sequence shown here is derived from an EMBL/GenBank/DDBJ whole genome shotgun (WGS) entry which is preliminary data.</text>
</comment>
<dbReference type="SUPFAM" id="SSF57850">
    <property type="entry name" value="RING/U-box"/>
    <property type="match status" value="1"/>
</dbReference>
<feature type="compositionally biased region" description="Low complexity" evidence="5">
    <location>
        <begin position="434"/>
        <end position="453"/>
    </location>
</feature>
<keyword evidence="8" id="KW-1185">Reference proteome</keyword>
<dbReference type="InterPro" id="IPR047157">
    <property type="entry name" value="PHRF1/Atg35"/>
</dbReference>
<reference evidence="7" key="1">
    <citation type="submission" date="2022-03" db="EMBL/GenBank/DDBJ databases">
        <authorList>
            <person name="Legras J.-L."/>
            <person name="Devillers H."/>
            <person name="Grondin C."/>
        </authorList>
    </citation>
    <scope>NUCLEOTIDE SEQUENCE</scope>
    <source>
        <strain evidence="7">CLIB 1423</strain>
    </source>
</reference>
<feature type="compositionally biased region" description="Basic and acidic residues" evidence="5">
    <location>
        <begin position="384"/>
        <end position="398"/>
    </location>
</feature>
<feature type="domain" description="RING-type" evidence="6">
    <location>
        <begin position="33"/>
        <end position="75"/>
    </location>
</feature>
<dbReference type="GO" id="GO:0008270">
    <property type="term" value="F:zinc ion binding"/>
    <property type="evidence" value="ECO:0007669"/>
    <property type="project" value="UniProtKB-KW"/>
</dbReference>
<proteinExistence type="predicted"/>
<sequence>MDLSKRDQKSKIVHDLPHPGQTFPSEISEDEECPVCLDPILPTSTIGTIKSCEHYYHESCISTWSSHSNSCPTCRRLYRKVEVSVKNRPNHKLKIVTVQDRIPANDAIESIPAEYVQSASSSAVAASSFPPIFADAEPNAASSSTPADYAGSVCTICTSSQYRPTWKMMTCTQCLSSFHSRCLGIRASIDIWYCPMCDSEQVAPPMVPIASAGTSIRSLTSNVGDSRRRRATPSLNSRITEAVFRNPASSSLYIGSTATAASSSGYVRPATASRRRPTGLVIFNNNNELDDDFDSVDDEPRMEETPTSSVFNGGVLRRRELRQKELLSQEESQSWDSFERAKEITSTEVIAQGPEPELTPSGSNSLEVKGEEVPKRRRRRKITRKPEEELINETDTHKTASNSGNSRITQLINQMKSSTHPRALSSSHLHPNLSTNSSIASSAQDSSDGSPHSLSPEFIMVDSDSSCPSEEDLATKRVCRSDAVSSSTGPLLPVTPEISLDEKNLIQFHIRNHLRPMYKPDSPASDCLITKESDYIEVNKNLSRQIYKQILALPKKETIFQDPNALRNLIDDALFKWKAEFRGTVAGS</sequence>
<dbReference type="AlphaFoldDB" id="A0A9P0QRQ7"/>
<feature type="compositionally biased region" description="Polar residues" evidence="5">
    <location>
        <begin position="399"/>
        <end position="433"/>
    </location>
</feature>
<dbReference type="OrthoDB" id="8062037at2759"/>
<dbReference type="CDD" id="cd15489">
    <property type="entry name" value="PHD_SF"/>
    <property type="match status" value="1"/>
</dbReference>
<evidence type="ECO:0000256" key="5">
    <source>
        <dbReference type="SAM" id="MobiDB-lite"/>
    </source>
</evidence>
<evidence type="ECO:0000313" key="7">
    <source>
        <dbReference type="EMBL" id="CAH2354291.1"/>
    </source>
</evidence>
<dbReference type="PROSITE" id="PS50089">
    <property type="entry name" value="ZF_RING_2"/>
    <property type="match status" value="1"/>
</dbReference>
<evidence type="ECO:0000256" key="2">
    <source>
        <dbReference type="ARBA" id="ARBA00022771"/>
    </source>
</evidence>
<feature type="region of interest" description="Disordered" evidence="5">
    <location>
        <begin position="1"/>
        <end position="23"/>
    </location>
</feature>
<dbReference type="InterPro" id="IPR019786">
    <property type="entry name" value="Zinc_finger_PHD-type_CS"/>
</dbReference>
<dbReference type="InterPro" id="IPR001841">
    <property type="entry name" value="Znf_RING"/>
</dbReference>
<dbReference type="EMBL" id="CAKXYY010000015">
    <property type="protein sequence ID" value="CAH2354291.1"/>
    <property type="molecule type" value="Genomic_DNA"/>
</dbReference>
<dbReference type="SUPFAM" id="SSF57903">
    <property type="entry name" value="FYVE/PHD zinc finger"/>
    <property type="match status" value="1"/>
</dbReference>
<accession>A0A9P0QRQ7</accession>
<name>A0A9P0QRQ7_9ASCO</name>
<keyword evidence="1" id="KW-0479">Metal-binding</keyword>
<keyword evidence="3" id="KW-0862">Zinc</keyword>
<feature type="region of interest" description="Disordered" evidence="5">
    <location>
        <begin position="347"/>
        <end position="492"/>
    </location>
</feature>
<dbReference type="PANTHER" id="PTHR12618">
    <property type="entry name" value="PHD AND RING FINGER DOMAIN-CONTAINING PROTEIN 1"/>
    <property type="match status" value="1"/>
</dbReference>
<dbReference type="Pfam" id="PF13639">
    <property type="entry name" value="zf-RING_2"/>
    <property type="match status" value="1"/>
</dbReference>
<organism evidence="7 8">
    <name type="scientific">[Candida] railenensis</name>
    <dbReference type="NCBI Taxonomy" id="45579"/>
    <lineage>
        <taxon>Eukaryota</taxon>
        <taxon>Fungi</taxon>
        <taxon>Dikarya</taxon>
        <taxon>Ascomycota</taxon>
        <taxon>Saccharomycotina</taxon>
        <taxon>Pichiomycetes</taxon>
        <taxon>Debaryomycetaceae</taxon>
        <taxon>Kurtzmaniella</taxon>
    </lineage>
</organism>
<evidence type="ECO:0000256" key="4">
    <source>
        <dbReference type="PROSITE-ProRule" id="PRU00175"/>
    </source>
</evidence>
<evidence type="ECO:0000256" key="1">
    <source>
        <dbReference type="ARBA" id="ARBA00022723"/>
    </source>
</evidence>
<feature type="compositionally biased region" description="Basic and acidic residues" evidence="5">
    <location>
        <begin position="1"/>
        <end position="17"/>
    </location>
</feature>
<dbReference type="InterPro" id="IPR013083">
    <property type="entry name" value="Znf_RING/FYVE/PHD"/>
</dbReference>
<evidence type="ECO:0000256" key="3">
    <source>
        <dbReference type="ARBA" id="ARBA00022833"/>
    </source>
</evidence>
<dbReference type="PANTHER" id="PTHR12618:SF20">
    <property type="entry name" value="PHD AND RING FINGER DOMAIN-CONTAINING PROTEIN 1"/>
    <property type="match status" value="1"/>
</dbReference>
<dbReference type="PROSITE" id="PS01359">
    <property type="entry name" value="ZF_PHD_1"/>
    <property type="match status" value="1"/>
</dbReference>
<dbReference type="SMART" id="SM00249">
    <property type="entry name" value="PHD"/>
    <property type="match status" value="1"/>
</dbReference>
<keyword evidence="2 4" id="KW-0863">Zinc-finger</keyword>
<dbReference type="Proteomes" id="UP000837801">
    <property type="component" value="Unassembled WGS sequence"/>
</dbReference>
<protein>
    <recommendedName>
        <fullName evidence="6">RING-type domain-containing protein</fullName>
    </recommendedName>
</protein>